<gene>
    <name evidence="2" type="ORF">KAJ83_01980</name>
</gene>
<dbReference type="AlphaFoldDB" id="A0A8J7V153"/>
<dbReference type="PANTHER" id="PTHR43194">
    <property type="entry name" value="HYDROLASE ALPHA/BETA FOLD FAMILY"/>
    <property type="match status" value="1"/>
</dbReference>
<protein>
    <submittedName>
        <fullName evidence="2">Alpha/beta fold hydrolase</fullName>
    </submittedName>
</protein>
<dbReference type="RefSeq" id="WP_210680335.1">
    <property type="nucleotide sequence ID" value="NZ_JAGMWN010000001.1"/>
</dbReference>
<evidence type="ECO:0000313" key="2">
    <source>
        <dbReference type="EMBL" id="MBP5855761.1"/>
    </source>
</evidence>
<organism evidence="2 3">
    <name type="scientific">Marivibrio halodurans</name>
    <dbReference type="NCBI Taxonomy" id="2039722"/>
    <lineage>
        <taxon>Bacteria</taxon>
        <taxon>Pseudomonadati</taxon>
        <taxon>Pseudomonadota</taxon>
        <taxon>Alphaproteobacteria</taxon>
        <taxon>Rhodospirillales</taxon>
        <taxon>Rhodospirillaceae</taxon>
        <taxon>Marivibrio</taxon>
    </lineage>
</organism>
<dbReference type="Proteomes" id="UP000672602">
    <property type="component" value="Unassembled WGS sequence"/>
</dbReference>
<keyword evidence="2" id="KW-0378">Hydrolase</keyword>
<reference evidence="2" key="1">
    <citation type="submission" date="2021-04" db="EMBL/GenBank/DDBJ databases">
        <authorList>
            <person name="Zhang D.-C."/>
        </authorList>
    </citation>
    <scope>NUCLEOTIDE SEQUENCE</scope>
    <source>
        <strain evidence="2">CGMCC 1.15697</strain>
    </source>
</reference>
<dbReference type="EMBL" id="JAGMWN010000001">
    <property type="protein sequence ID" value="MBP5855761.1"/>
    <property type="molecule type" value="Genomic_DNA"/>
</dbReference>
<dbReference type="InterPro" id="IPR000073">
    <property type="entry name" value="AB_hydrolase_1"/>
</dbReference>
<sequence length="235" mass="25525">MSDRTPLVLVPGLLLTDGMWAHQTRHLADIADIVVADTLRDDSIDAMADRLLAEAPARFALAGLSMGGYVAMAVVRKAPERVTKLALMDTQARPDTAEATRRRQGLIALSDQGKFKGVTPRLLPMLVHEERLEDKSLVDPIMTMAEAVGQAGFVRQQTAIIGRPDARPGLAEVACPTLVLCGRQDALTPLALHEEMAALVPGARLAVIEECGHLPTLERPHAATTLMRDWLLHER</sequence>
<dbReference type="PANTHER" id="PTHR43194:SF2">
    <property type="entry name" value="PEROXISOMAL MEMBRANE PROTEIN LPX1"/>
    <property type="match status" value="1"/>
</dbReference>
<dbReference type="Pfam" id="PF12697">
    <property type="entry name" value="Abhydrolase_6"/>
    <property type="match status" value="1"/>
</dbReference>
<dbReference type="GO" id="GO:0016787">
    <property type="term" value="F:hydrolase activity"/>
    <property type="evidence" value="ECO:0007669"/>
    <property type="project" value="UniProtKB-KW"/>
</dbReference>
<evidence type="ECO:0000313" key="3">
    <source>
        <dbReference type="Proteomes" id="UP000672602"/>
    </source>
</evidence>
<dbReference type="InterPro" id="IPR029058">
    <property type="entry name" value="AB_hydrolase_fold"/>
</dbReference>
<feature type="domain" description="AB hydrolase-1" evidence="1">
    <location>
        <begin position="33"/>
        <end position="222"/>
    </location>
</feature>
<dbReference type="Gene3D" id="3.40.50.1820">
    <property type="entry name" value="alpha/beta hydrolase"/>
    <property type="match status" value="1"/>
</dbReference>
<dbReference type="InterPro" id="IPR050228">
    <property type="entry name" value="Carboxylesterase_BioH"/>
</dbReference>
<proteinExistence type="predicted"/>
<keyword evidence="3" id="KW-1185">Reference proteome</keyword>
<dbReference type="PRINTS" id="PR00111">
    <property type="entry name" value="ABHYDROLASE"/>
</dbReference>
<accession>A0A8J7V153</accession>
<evidence type="ECO:0000259" key="1">
    <source>
        <dbReference type="Pfam" id="PF12697"/>
    </source>
</evidence>
<dbReference type="SUPFAM" id="SSF53474">
    <property type="entry name" value="alpha/beta-Hydrolases"/>
    <property type="match status" value="1"/>
</dbReference>
<name>A0A8J7V153_9PROT</name>
<comment type="caution">
    <text evidence="2">The sequence shown here is derived from an EMBL/GenBank/DDBJ whole genome shotgun (WGS) entry which is preliminary data.</text>
</comment>